<reference evidence="4" key="1">
    <citation type="submission" date="2022-11" db="UniProtKB">
        <authorList>
            <consortium name="WormBaseParasite"/>
        </authorList>
    </citation>
    <scope>IDENTIFICATION</scope>
</reference>
<feature type="coiled-coil region" evidence="1">
    <location>
        <begin position="104"/>
        <end position="493"/>
    </location>
</feature>
<accession>A0A914YML6</accession>
<protein>
    <submittedName>
        <fullName evidence="4">Uncharacterized protein</fullName>
    </submittedName>
</protein>
<dbReference type="AlphaFoldDB" id="A0A914YML6"/>
<feature type="region of interest" description="Disordered" evidence="2">
    <location>
        <begin position="27"/>
        <end position="48"/>
    </location>
</feature>
<name>A0A914YML6_9BILA</name>
<organism evidence="3 4">
    <name type="scientific">Panagrolaimus superbus</name>
    <dbReference type="NCBI Taxonomy" id="310955"/>
    <lineage>
        <taxon>Eukaryota</taxon>
        <taxon>Metazoa</taxon>
        <taxon>Ecdysozoa</taxon>
        <taxon>Nematoda</taxon>
        <taxon>Chromadorea</taxon>
        <taxon>Rhabditida</taxon>
        <taxon>Tylenchina</taxon>
        <taxon>Panagrolaimomorpha</taxon>
        <taxon>Panagrolaimoidea</taxon>
        <taxon>Panagrolaimidae</taxon>
        <taxon>Panagrolaimus</taxon>
    </lineage>
</organism>
<keyword evidence="3" id="KW-1185">Reference proteome</keyword>
<sequence>MYQKFLRYPDSFGFPFCQLNTNVQEPEATAEDGNATKNLQNKLRDNEKKIQNKDSEITKLKAELTKAQKEVTEHQSKSVSFAQQLKITQEALHDACQPKSNPELEKLGKENFDLKARLQAATEHAKQVETLKAQLTDANKPNPELEKLRKEQFDLKARLQAASEHAKQVETLKSQLAEARQPKSNEELEKLRKEHFDLKARLQAATEHAKQAETLKAQLDELKRAPPSQPTVDPALQQRIDELEEQCSNADKSLSEANQLVQTLQDQNKHLHDREQQISSELDALNREVDQLQNIRLEKENIAQQASDNTEELNKMKKEIDDLEKKNESCNGSIVKLNVELKKTYGETIEHKKERDEMKKMVETLIAEKEELNKLVDVNEKKIADFTEYYNETSSKIRELQNTMHSMELEKNDLKKQLSEERARVDELEQSIPKQSSTEIDSSKVKELEAQVEKLTQKKNELYELTMSLGEKVRTAENQAEQVLKDYEKVSGESFGRAAEVIANSLKSLNVNVSEGIPKTHDEFNKWAEGLPAVLKKVTTVEKQAEVKNTVEKEVVVKSSTSRDNGEIKKLKEDVKRYEHSIDLLVNQLHDIENAYAEREAELKAEINALEQACYVFV</sequence>
<evidence type="ECO:0000256" key="1">
    <source>
        <dbReference type="SAM" id="Coils"/>
    </source>
</evidence>
<evidence type="ECO:0000313" key="3">
    <source>
        <dbReference type="Proteomes" id="UP000887577"/>
    </source>
</evidence>
<feature type="coiled-coil region" evidence="1">
    <location>
        <begin position="568"/>
        <end position="613"/>
    </location>
</feature>
<proteinExistence type="predicted"/>
<dbReference type="Proteomes" id="UP000887577">
    <property type="component" value="Unplaced"/>
</dbReference>
<dbReference type="WBParaSite" id="PSU_v2.g20168.t1">
    <property type="protein sequence ID" value="PSU_v2.g20168.t1"/>
    <property type="gene ID" value="PSU_v2.g20168"/>
</dbReference>
<evidence type="ECO:0000313" key="4">
    <source>
        <dbReference type="WBParaSite" id="PSU_v2.g20168.t1"/>
    </source>
</evidence>
<evidence type="ECO:0000256" key="2">
    <source>
        <dbReference type="SAM" id="MobiDB-lite"/>
    </source>
</evidence>
<keyword evidence="1" id="KW-0175">Coiled coil</keyword>
<dbReference type="Gene3D" id="1.10.287.1490">
    <property type="match status" value="1"/>
</dbReference>